<dbReference type="OrthoDB" id="5295945at2"/>
<evidence type="ECO:0000256" key="1">
    <source>
        <dbReference type="ARBA" id="ARBA00002324"/>
    </source>
</evidence>
<evidence type="ECO:0000256" key="9">
    <source>
        <dbReference type="ARBA" id="ARBA00048721"/>
    </source>
</evidence>
<sequence>MKKIGLFGGTFNPPHLGHLLFAQEVLVEFGLDEIWFIPVNVPPHKESDDLASNQDRLDMLVGATDDHEQFYVNTIELEREGPSYTIDTIRQLTQLYPAYEFSFLIGGDMIEYLPKWEKIDELLELITFIGVKRPGSSVDTTSYSKHVRLLEMAQVDISSTAIRKRVQEGKPITYLVPERVEVLVKERKLYEQRTSLGHRKTSSH</sequence>
<dbReference type="AlphaFoldDB" id="A0A0B0IQK2"/>
<dbReference type="InterPro" id="IPR004821">
    <property type="entry name" value="Cyt_trans-like"/>
</dbReference>
<dbReference type="RefSeq" id="WP_034625114.1">
    <property type="nucleotide sequence ID" value="NZ_JRJU01000001.1"/>
</dbReference>
<dbReference type="NCBIfam" id="TIGR00482">
    <property type="entry name" value="nicotinate (nicotinamide) nucleotide adenylyltransferase"/>
    <property type="match status" value="1"/>
</dbReference>
<evidence type="ECO:0000256" key="6">
    <source>
        <dbReference type="ARBA" id="ARBA00022741"/>
    </source>
</evidence>
<dbReference type="UniPathway" id="UPA00253">
    <property type="reaction ID" value="UER00332"/>
</dbReference>
<evidence type="ECO:0000259" key="11">
    <source>
        <dbReference type="Pfam" id="PF01467"/>
    </source>
</evidence>
<dbReference type="EMBL" id="JRJU01000001">
    <property type="protein sequence ID" value="KHF41931.1"/>
    <property type="molecule type" value="Genomic_DNA"/>
</dbReference>
<proteinExistence type="inferred from homology"/>
<gene>
    <name evidence="10" type="primary">nadD</name>
    <name evidence="12" type="ORF">LQ50_01175</name>
</gene>
<dbReference type="GO" id="GO:0009435">
    <property type="term" value="P:NAD+ biosynthetic process"/>
    <property type="evidence" value="ECO:0007669"/>
    <property type="project" value="UniProtKB-UniRule"/>
</dbReference>
<dbReference type="NCBIfam" id="NF000840">
    <property type="entry name" value="PRK00071.1-3"/>
    <property type="match status" value="1"/>
</dbReference>
<keyword evidence="4 10" id="KW-0808">Transferase</keyword>
<keyword evidence="5 10" id="KW-0548">Nucleotidyltransferase</keyword>
<protein>
    <recommendedName>
        <fullName evidence="10">Probable nicotinate-nucleotide adenylyltransferase</fullName>
        <ecNumber evidence="10">2.7.7.18</ecNumber>
    </recommendedName>
    <alternativeName>
        <fullName evidence="10">Deamido-NAD(+) diphosphorylase</fullName>
    </alternativeName>
    <alternativeName>
        <fullName evidence="10">Deamido-NAD(+) pyrophosphorylase</fullName>
    </alternativeName>
    <alternativeName>
        <fullName evidence="10">Nicotinate mononucleotide adenylyltransferase</fullName>
        <shortName evidence="10">NaMN adenylyltransferase</shortName>
    </alternativeName>
</protein>
<evidence type="ECO:0000256" key="7">
    <source>
        <dbReference type="ARBA" id="ARBA00022840"/>
    </source>
</evidence>
<dbReference type="STRING" id="333138.LQ50_01175"/>
<name>A0A0B0IQK2_9BACI</name>
<evidence type="ECO:0000256" key="2">
    <source>
        <dbReference type="ARBA" id="ARBA00005019"/>
    </source>
</evidence>
<dbReference type="NCBIfam" id="NF000841">
    <property type="entry name" value="PRK00071.1-4"/>
    <property type="match status" value="1"/>
</dbReference>
<dbReference type="Proteomes" id="UP000030832">
    <property type="component" value="Unassembled WGS sequence"/>
</dbReference>
<keyword evidence="3 10" id="KW-0662">Pyridine nucleotide biosynthesis</keyword>
<evidence type="ECO:0000313" key="13">
    <source>
        <dbReference type="Proteomes" id="UP000030832"/>
    </source>
</evidence>
<comment type="pathway">
    <text evidence="2 10">Cofactor biosynthesis; NAD(+) biosynthesis; deamido-NAD(+) from nicotinate D-ribonucleotide: step 1/1.</text>
</comment>
<dbReference type="InterPro" id="IPR005248">
    <property type="entry name" value="NadD/NMNAT"/>
</dbReference>
<dbReference type="GO" id="GO:0004515">
    <property type="term" value="F:nicotinate-nucleotide adenylyltransferase activity"/>
    <property type="evidence" value="ECO:0007669"/>
    <property type="project" value="UniProtKB-UniRule"/>
</dbReference>
<dbReference type="PANTHER" id="PTHR39321:SF3">
    <property type="entry name" value="PHOSPHOPANTETHEINE ADENYLYLTRANSFERASE"/>
    <property type="match status" value="1"/>
</dbReference>
<comment type="similarity">
    <text evidence="10">Belongs to the NadD family.</text>
</comment>
<comment type="caution">
    <text evidence="12">The sequence shown here is derived from an EMBL/GenBank/DDBJ whole genome shotgun (WGS) entry which is preliminary data.</text>
</comment>
<keyword evidence="8 10" id="KW-0520">NAD</keyword>
<keyword evidence="6 10" id="KW-0547">Nucleotide-binding</keyword>
<evidence type="ECO:0000313" key="12">
    <source>
        <dbReference type="EMBL" id="KHF41931.1"/>
    </source>
</evidence>
<dbReference type="Gene3D" id="3.40.50.620">
    <property type="entry name" value="HUPs"/>
    <property type="match status" value="1"/>
</dbReference>
<reference evidence="12 13" key="1">
    <citation type="submission" date="2014-09" db="EMBL/GenBank/DDBJ databases">
        <title>Genome sequencing and annotation of Bacillus Okhensis strain Kh10-101T.</title>
        <authorList>
            <person name="Prakash J.S."/>
        </authorList>
    </citation>
    <scope>NUCLEOTIDE SEQUENCE [LARGE SCALE GENOMIC DNA]</scope>
    <source>
        <strain evidence="13">Kh10-101T</strain>
    </source>
</reference>
<dbReference type="NCBIfam" id="TIGR00125">
    <property type="entry name" value="cyt_tran_rel"/>
    <property type="match status" value="1"/>
</dbReference>
<comment type="function">
    <text evidence="1 10">Catalyzes the reversible adenylation of nicotinate mononucleotide (NaMN) to nicotinic acid adenine dinucleotide (NaAD).</text>
</comment>
<dbReference type="EC" id="2.7.7.18" evidence="10"/>
<dbReference type="eggNOG" id="COG1057">
    <property type="taxonomic scope" value="Bacteria"/>
</dbReference>
<dbReference type="PANTHER" id="PTHR39321">
    <property type="entry name" value="NICOTINATE-NUCLEOTIDE ADENYLYLTRANSFERASE-RELATED"/>
    <property type="match status" value="1"/>
</dbReference>
<organism evidence="12 13">
    <name type="scientific">Halalkalibacter okhensis</name>
    <dbReference type="NCBI Taxonomy" id="333138"/>
    <lineage>
        <taxon>Bacteria</taxon>
        <taxon>Bacillati</taxon>
        <taxon>Bacillota</taxon>
        <taxon>Bacilli</taxon>
        <taxon>Bacillales</taxon>
        <taxon>Bacillaceae</taxon>
        <taxon>Halalkalibacter</taxon>
    </lineage>
</organism>
<evidence type="ECO:0000256" key="5">
    <source>
        <dbReference type="ARBA" id="ARBA00022695"/>
    </source>
</evidence>
<keyword evidence="7 10" id="KW-0067">ATP-binding</keyword>
<evidence type="ECO:0000256" key="10">
    <source>
        <dbReference type="HAMAP-Rule" id="MF_00244"/>
    </source>
</evidence>
<evidence type="ECO:0000256" key="3">
    <source>
        <dbReference type="ARBA" id="ARBA00022642"/>
    </source>
</evidence>
<dbReference type="GO" id="GO:0005524">
    <property type="term" value="F:ATP binding"/>
    <property type="evidence" value="ECO:0007669"/>
    <property type="project" value="UniProtKB-KW"/>
</dbReference>
<dbReference type="InterPro" id="IPR014729">
    <property type="entry name" value="Rossmann-like_a/b/a_fold"/>
</dbReference>
<keyword evidence="13" id="KW-1185">Reference proteome</keyword>
<dbReference type="CDD" id="cd02165">
    <property type="entry name" value="NMNAT"/>
    <property type="match status" value="1"/>
</dbReference>
<dbReference type="HAMAP" id="MF_00244">
    <property type="entry name" value="NaMN_adenylyltr"/>
    <property type="match status" value="1"/>
</dbReference>
<accession>A0A0B0IQK2</accession>
<comment type="catalytic activity">
    <reaction evidence="9 10">
        <text>nicotinate beta-D-ribonucleotide + ATP + H(+) = deamido-NAD(+) + diphosphate</text>
        <dbReference type="Rhea" id="RHEA:22860"/>
        <dbReference type="ChEBI" id="CHEBI:15378"/>
        <dbReference type="ChEBI" id="CHEBI:30616"/>
        <dbReference type="ChEBI" id="CHEBI:33019"/>
        <dbReference type="ChEBI" id="CHEBI:57502"/>
        <dbReference type="ChEBI" id="CHEBI:58437"/>
        <dbReference type="EC" id="2.7.7.18"/>
    </reaction>
</comment>
<dbReference type="Pfam" id="PF01467">
    <property type="entry name" value="CTP_transf_like"/>
    <property type="match status" value="1"/>
</dbReference>
<evidence type="ECO:0000256" key="4">
    <source>
        <dbReference type="ARBA" id="ARBA00022679"/>
    </source>
</evidence>
<feature type="domain" description="Cytidyltransferase-like" evidence="11">
    <location>
        <begin position="6"/>
        <end position="165"/>
    </location>
</feature>
<evidence type="ECO:0000256" key="8">
    <source>
        <dbReference type="ARBA" id="ARBA00023027"/>
    </source>
</evidence>
<dbReference type="SUPFAM" id="SSF52374">
    <property type="entry name" value="Nucleotidylyl transferase"/>
    <property type="match status" value="1"/>
</dbReference>